<evidence type="ECO:0000313" key="3">
    <source>
        <dbReference type="Proteomes" id="UP000178930"/>
    </source>
</evidence>
<dbReference type="PROSITE" id="PS50878">
    <property type="entry name" value="RT_POL"/>
    <property type="match status" value="1"/>
</dbReference>
<evidence type="ECO:0000313" key="2">
    <source>
        <dbReference type="EMBL" id="OGY45061.1"/>
    </source>
</evidence>
<accession>A0A1G1XYM4</accession>
<proteinExistence type="predicted"/>
<dbReference type="SUPFAM" id="SSF56672">
    <property type="entry name" value="DNA/RNA polymerases"/>
    <property type="match status" value="1"/>
</dbReference>
<dbReference type="AlphaFoldDB" id="A0A1G1XYM4"/>
<dbReference type="EMBL" id="MHIB01000006">
    <property type="protein sequence ID" value="OGY45061.1"/>
    <property type="molecule type" value="Genomic_DNA"/>
</dbReference>
<dbReference type="Pfam" id="PF00078">
    <property type="entry name" value="RVT_1"/>
    <property type="match status" value="1"/>
</dbReference>
<dbReference type="InterPro" id="IPR000477">
    <property type="entry name" value="RT_dom"/>
</dbReference>
<comment type="caution">
    <text evidence="2">The sequence shown here is derived from an EMBL/GenBank/DDBJ whole genome shotgun (WGS) entry which is preliminary data.</text>
</comment>
<evidence type="ECO:0000259" key="1">
    <source>
        <dbReference type="PROSITE" id="PS50878"/>
    </source>
</evidence>
<feature type="domain" description="Reverse transcriptase" evidence="1">
    <location>
        <begin position="61"/>
        <end position="286"/>
    </location>
</feature>
<dbReference type="CDD" id="cd01651">
    <property type="entry name" value="RT_G2_intron"/>
    <property type="match status" value="1"/>
</dbReference>
<protein>
    <recommendedName>
        <fullName evidence="1">Reverse transcriptase domain-containing protein</fullName>
    </recommendedName>
</protein>
<sequence length="339" mass="40277">MTYMGKIQFTNNYQYIISIENLFDAWKEFLKGKRRRKDVQEFELNLMGNILMLHRNLANKTYQHSPYHAFNISDPKLRSIHKVSVRDRLLRHAIYRILYPFFDKTFIADSFSCRLNKGVHKAINRLQTFAYKSSHNHTRTVWLLKCDIKKFFASVDQVTLLRIVSRYIPDKNICWLIAQIVFSFHSTQKGKGLPLGNLTSQLLVNIYMNEFDQFVKHKIKAKYYIRYADDFVFLSHIKDWLIKDWLKIILPKVSRFLDNELKLQLHADKIFIRTVSSGVDFLGWVHFPDHRVIRTITKRRMFRTIKVEEGNSNTVQSYLGLLSHGNTKKLKDELLNLLE</sequence>
<dbReference type="PANTHER" id="PTHR34047">
    <property type="entry name" value="NUCLEAR INTRON MATURASE 1, MITOCHONDRIAL-RELATED"/>
    <property type="match status" value="1"/>
</dbReference>
<dbReference type="Proteomes" id="UP000178930">
    <property type="component" value="Unassembled WGS sequence"/>
</dbReference>
<name>A0A1G1XYM4_9BACT</name>
<dbReference type="PANTHER" id="PTHR34047:SF8">
    <property type="entry name" value="PROTEIN YKFC"/>
    <property type="match status" value="1"/>
</dbReference>
<dbReference type="InterPro" id="IPR051083">
    <property type="entry name" value="GrpII_Intron_Splice-Mob/Def"/>
</dbReference>
<gene>
    <name evidence="2" type="ORF">A2729_03315</name>
</gene>
<organism evidence="2 3">
    <name type="scientific">Candidatus Buchananbacteria bacterium RIFCSPHIGHO2_01_FULL_39_14</name>
    <dbReference type="NCBI Taxonomy" id="1797532"/>
    <lineage>
        <taxon>Bacteria</taxon>
        <taxon>Candidatus Buchananiibacteriota</taxon>
    </lineage>
</organism>
<dbReference type="STRING" id="1797532.A2729_03315"/>
<dbReference type="InterPro" id="IPR043502">
    <property type="entry name" value="DNA/RNA_pol_sf"/>
</dbReference>
<reference evidence="2 3" key="1">
    <citation type="journal article" date="2016" name="Nat. Commun.">
        <title>Thousands of microbial genomes shed light on interconnected biogeochemical processes in an aquifer system.</title>
        <authorList>
            <person name="Anantharaman K."/>
            <person name="Brown C.T."/>
            <person name="Hug L.A."/>
            <person name="Sharon I."/>
            <person name="Castelle C.J."/>
            <person name="Probst A.J."/>
            <person name="Thomas B.C."/>
            <person name="Singh A."/>
            <person name="Wilkins M.J."/>
            <person name="Karaoz U."/>
            <person name="Brodie E.L."/>
            <person name="Williams K.H."/>
            <person name="Hubbard S.S."/>
            <person name="Banfield J.F."/>
        </authorList>
    </citation>
    <scope>NUCLEOTIDE SEQUENCE [LARGE SCALE GENOMIC DNA]</scope>
</reference>